<feature type="compositionally biased region" description="Polar residues" evidence="1">
    <location>
        <begin position="95"/>
        <end position="105"/>
    </location>
</feature>
<sequence length="141" mass="15277">MERFLNPGPQSLWKQAQTLPSSEEAAGKTGKQPGSWRKTSTAPRRARISNPPLQRATIGPGSRQSHHGEPGHRTDEQNPLTGRDTRRGAPGLAFSPQQRPEQTGPGSRMLPGEAFKKTSLNLFLYTTPPGGLRRVDGSTDG</sequence>
<dbReference type="EMBL" id="JAINUG010000324">
    <property type="protein sequence ID" value="KAJ8378317.1"/>
    <property type="molecule type" value="Genomic_DNA"/>
</dbReference>
<proteinExistence type="predicted"/>
<feature type="compositionally biased region" description="Basic and acidic residues" evidence="1">
    <location>
        <begin position="66"/>
        <end position="76"/>
    </location>
</feature>
<dbReference type="AlphaFoldDB" id="A0AAD7RDR3"/>
<comment type="caution">
    <text evidence="2">The sequence shown here is derived from an EMBL/GenBank/DDBJ whole genome shotgun (WGS) entry which is preliminary data.</text>
</comment>
<dbReference type="Proteomes" id="UP001221898">
    <property type="component" value="Unassembled WGS sequence"/>
</dbReference>
<evidence type="ECO:0000313" key="3">
    <source>
        <dbReference type="Proteomes" id="UP001221898"/>
    </source>
</evidence>
<reference evidence="2" key="1">
    <citation type="journal article" date="2023" name="Science">
        <title>Genome structures resolve the early diversification of teleost fishes.</title>
        <authorList>
            <person name="Parey E."/>
            <person name="Louis A."/>
            <person name="Montfort J."/>
            <person name="Bouchez O."/>
            <person name="Roques C."/>
            <person name="Iampietro C."/>
            <person name="Lluch J."/>
            <person name="Castinel A."/>
            <person name="Donnadieu C."/>
            <person name="Desvignes T."/>
            <person name="Floi Bucao C."/>
            <person name="Jouanno E."/>
            <person name="Wen M."/>
            <person name="Mejri S."/>
            <person name="Dirks R."/>
            <person name="Jansen H."/>
            <person name="Henkel C."/>
            <person name="Chen W.J."/>
            <person name="Zahm M."/>
            <person name="Cabau C."/>
            <person name="Klopp C."/>
            <person name="Thompson A.W."/>
            <person name="Robinson-Rechavi M."/>
            <person name="Braasch I."/>
            <person name="Lecointre G."/>
            <person name="Bobe J."/>
            <person name="Postlethwait J.H."/>
            <person name="Berthelot C."/>
            <person name="Roest Crollius H."/>
            <person name="Guiguen Y."/>
        </authorList>
    </citation>
    <scope>NUCLEOTIDE SEQUENCE</scope>
    <source>
        <strain evidence="2">NC1722</strain>
    </source>
</reference>
<gene>
    <name evidence="2" type="ORF">AAFF_G00243950</name>
</gene>
<protein>
    <submittedName>
        <fullName evidence="2">Uncharacterized protein</fullName>
    </submittedName>
</protein>
<feature type="compositionally biased region" description="Polar residues" evidence="1">
    <location>
        <begin position="8"/>
        <end position="21"/>
    </location>
</feature>
<evidence type="ECO:0000256" key="1">
    <source>
        <dbReference type="SAM" id="MobiDB-lite"/>
    </source>
</evidence>
<organism evidence="2 3">
    <name type="scientific">Aldrovandia affinis</name>
    <dbReference type="NCBI Taxonomy" id="143900"/>
    <lineage>
        <taxon>Eukaryota</taxon>
        <taxon>Metazoa</taxon>
        <taxon>Chordata</taxon>
        <taxon>Craniata</taxon>
        <taxon>Vertebrata</taxon>
        <taxon>Euteleostomi</taxon>
        <taxon>Actinopterygii</taxon>
        <taxon>Neopterygii</taxon>
        <taxon>Teleostei</taxon>
        <taxon>Notacanthiformes</taxon>
        <taxon>Halosauridae</taxon>
        <taxon>Aldrovandia</taxon>
    </lineage>
</organism>
<keyword evidence="3" id="KW-1185">Reference proteome</keyword>
<feature type="region of interest" description="Disordered" evidence="1">
    <location>
        <begin position="1"/>
        <end position="113"/>
    </location>
</feature>
<accession>A0AAD7RDR3</accession>
<evidence type="ECO:0000313" key="2">
    <source>
        <dbReference type="EMBL" id="KAJ8378317.1"/>
    </source>
</evidence>
<name>A0AAD7RDR3_9TELE</name>